<dbReference type="Proteomes" id="UP000045706">
    <property type="component" value="Unassembled WGS sequence"/>
</dbReference>
<accession>A0A0G4LM20</accession>
<dbReference type="EMBL" id="CVQH01008118">
    <property type="protein sequence ID" value="CRK17061.1"/>
    <property type="molecule type" value="Genomic_DNA"/>
</dbReference>
<dbReference type="Proteomes" id="UP000044602">
    <property type="component" value="Unassembled WGS sequence"/>
</dbReference>
<organism evidence="2 4">
    <name type="scientific">Verticillium longisporum</name>
    <name type="common">Verticillium dahliae var. longisporum</name>
    <dbReference type="NCBI Taxonomy" id="100787"/>
    <lineage>
        <taxon>Eukaryota</taxon>
        <taxon>Fungi</taxon>
        <taxon>Dikarya</taxon>
        <taxon>Ascomycota</taxon>
        <taxon>Pezizomycotina</taxon>
        <taxon>Sordariomycetes</taxon>
        <taxon>Hypocreomycetidae</taxon>
        <taxon>Glomerellales</taxon>
        <taxon>Plectosphaerellaceae</taxon>
        <taxon>Verticillium</taxon>
    </lineage>
</organism>
<proteinExistence type="predicted"/>
<evidence type="ECO:0000313" key="1">
    <source>
        <dbReference type="EMBL" id="CRK17061.1"/>
    </source>
</evidence>
<keyword evidence="3" id="KW-1185">Reference proteome</keyword>
<feature type="non-terminal residue" evidence="2">
    <location>
        <position position="25"/>
    </location>
</feature>
<dbReference type="AlphaFoldDB" id="A0A0G4LM20"/>
<protein>
    <submittedName>
        <fullName evidence="2">Uncharacterized protein</fullName>
    </submittedName>
</protein>
<sequence>MRLYVWRLLLEYARVMDDNRDRLAF</sequence>
<evidence type="ECO:0000313" key="3">
    <source>
        <dbReference type="Proteomes" id="UP000044602"/>
    </source>
</evidence>
<gene>
    <name evidence="1" type="ORF">BN1708_020784</name>
    <name evidence="2" type="ORF">BN1723_021061</name>
</gene>
<name>A0A0G4LM20_VERLO</name>
<evidence type="ECO:0000313" key="4">
    <source>
        <dbReference type="Proteomes" id="UP000045706"/>
    </source>
</evidence>
<reference evidence="3 4" key="1">
    <citation type="submission" date="2015-05" db="EMBL/GenBank/DDBJ databases">
        <authorList>
            <person name="Fogelqvist Johan"/>
        </authorList>
    </citation>
    <scope>NUCLEOTIDE SEQUENCE [LARGE SCALE GENOMIC DNA]</scope>
    <source>
        <strain evidence="1">VL1</strain>
        <strain evidence="2">VL2</strain>
    </source>
</reference>
<dbReference type="EMBL" id="CVQI01014037">
    <property type="protein sequence ID" value="CRK22984.1"/>
    <property type="molecule type" value="Genomic_DNA"/>
</dbReference>
<evidence type="ECO:0000313" key="2">
    <source>
        <dbReference type="EMBL" id="CRK22984.1"/>
    </source>
</evidence>